<dbReference type="GO" id="GO:0000976">
    <property type="term" value="F:transcription cis-regulatory region binding"/>
    <property type="evidence" value="ECO:0007669"/>
    <property type="project" value="TreeGrafter"/>
</dbReference>
<sequence length="134" mass="14863">MNILLIDDDEDCLDSLVNALESAGHWCDKFTFPGEAMEAYGQNQYDVVITDLNMSGMNGIQVLKRIRYLNPEAKVIINAGHGDLSTAIAAVNNGAYAFFVKPADLLELIETLEGIELEITEQMLILSMPGWLWI</sequence>
<evidence type="ECO:0000256" key="7">
    <source>
        <dbReference type="ARBA" id="ARBA00024867"/>
    </source>
</evidence>
<dbReference type="EMBL" id="JAKOAV010000002">
    <property type="protein sequence ID" value="MDF9407035.1"/>
    <property type="molecule type" value="Genomic_DNA"/>
</dbReference>
<dbReference type="SMART" id="SM00448">
    <property type="entry name" value="REC"/>
    <property type="match status" value="1"/>
</dbReference>
<evidence type="ECO:0000256" key="8">
    <source>
        <dbReference type="PROSITE-ProRule" id="PRU00169"/>
    </source>
</evidence>
<evidence type="ECO:0000313" key="11">
    <source>
        <dbReference type="Proteomes" id="UP001154312"/>
    </source>
</evidence>
<comment type="caution">
    <text evidence="10">The sequence shown here is derived from an EMBL/GenBank/DDBJ whole genome shotgun (WGS) entry which is preliminary data.</text>
</comment>
<evidence type="ECO:0000256" key="5">
    <source>
        <dbReference type="ARBA" id="ARBA00023125"/>
    </source>
</evidence>
<dbReference type="PROSITE" id="PS50110">
    <property type="entry name" value="RESPONSE_REGULATORY"/>
    <property type="match status" value="1"/>
</dbReference>
<accession>A0A9X4H091</accession>
<dbReference type="InterPro" id="IPR001789">
    <property type="entry name" value="Sig_transdc_resp-reg_receiver"/>
</dbReference>
<feature type="domain" description="Response regulatory" evidence="9">
    <location>
        <begin position="2"/>
        <end position="116"/>
    </location>
</feature>
<dbReference type="PANTHER" id="PTHR48111:SF1">
    <property type="entry name" value="TWO-COMPONENT RESPONSE REGULATOR ORR33"/>
    <property type="match status" value="1"/>
</dbReference>
<evidence type="ECO:0000256" key="2">
    <source>
        <dbReference type="ARBA" id="ARBA00022553"/>
    </source>
</evidence>
<dbReference type="AlphaFoldDB" id="A0A9X4H091"/>
<protein>
    <recommendedName>
        <fullName evidence="1">Stage 0 sporulation protein A homolog</fullName>
    </recommendedName>
</protein>
<keyword evidence="6" id="KW-0804">Transcription</keyword>
<dbReference type="Pfam" id="PF00072">
    <property type="entry name" value="Response_reg"/>
    <property type="match status" value="1"/>
</dbReference>
<keyword evidence="4" id="KW-0805">Transcription regulation</keyword>
<evidence type="ECO:0000256" key="3">
    <source>
        <dbReference type="ARBA" id="ARBA00023012"/>
    </source>
</evidence>
<organism evidence="10 11">
    <name type="scientific">Pelotomaculum isophthalicicum JI</name>
    <dbReference type="NCBI Taxonomy" id="947010"/>
    <lineage>
        <taxon>Bacteria</taxon>
        <taxon>Bacillati</taxon>
        <taxon>Bacillota</taxon>
        <taxon>Clostridia</taxon>
        <taxon>Eubacteriales</taxon>
        <taxon>Desulfotomaculaceae</taxon>
        <taxon>Pelotomaculum</taxon>
    </lineage>
</organism>
<evidence type="ECO:0000313" key="10">
    <source>
        <dbReference type="EMBL" id="MDF9407035.1"/>
    </source>
</evidence>
<keyword evidence="2 8" id="KW-0597">Phosphoprotein</keyword>
<dbReference type="GO" id="GO:0000156">
    <property type="term" value="F:phosphorelay response regulator activity"/>
    <property type="evidence" value="ECO:0007669"/>
    <property type="project" value="TreeGrafter"/>
</dbReference>
<keyword evidence="5" id="KW-0238">DNA-binding</keyword>
<dbReference type="SUPFAM" id="SSF52172">
    <property type="entry name" value="CheY-like"/>
    <property type="match status" value="1"/>
</dbReference>
<dbReference type="InterPro" id="IPR011006">
    <property type="entry name" value="CheY-like_superfamily"/>
</dbReference>
<comment type="function">
    <text evidence="7">May play the central regulatory role in sporulation. It may be an element of the effector pathway responsible for the activation of sporulation genes in response to nutritional stress. Spo0A may act in concert with spo0H (a sigma factor) to control the expression of some genes that are critical to the sporulation process.</text>
</comment>
<gene>
    <name evidence="10" type="ORF">L7E55_01455</name>
</gene>
<dbReference type="Gene3D" id="3.40.50.2300">
    <property type="match status" value="1"/>
</dbReference>
<reference evidence="10" key="1">
    <citation type="submission" date="2022-02" db="EMBL/GenBank/DDBJ databases">
        <authorList>
            <person name="Leng L."/>
        </authorList>
    </citation>
    <scope>NUCLEOTIDE SEQUENCE</scope>
    <source>
        <strain evidence="10">JI</strain>
    </source>
</reference>
<evidence type="ECO:0000256" key="4">
    <source>
        <dbReference type="ARBA" id="ARBA00023015"/>
    </source>
</evidence>
<evidence type="ECO:0000256" key="1">
    <source>
        <dbReference type="ARBA" id="ARBA00018672"/>
    </source>
</evidence>
<evidence type="ECO:0000256" key="6">
    <source>
        <dbReference type="ARBA" id="ARBA00023163"/>
    </source>
</evidence>
<dbReference type="GO" id="GO:0005829">
    <property type="term" value="C:cytosol"/>
    <property type="evidence" value="ECO:0007669"/>
    <property type="project" value="TreeGrafter"/>
</dbReference>
<dbReference type="RefSeq" id="WP_277442199.1">
    <property type="nucleotide sequence ID" value="NZ_JAKOAV010000002.1"/>
</dbReference>
<evidence type="ECO:0000259" key="9">
    <source>
        <dbReference type="PROSITE" id="PS50110"/>
    </source>
</evidence>
<dbReference type="PANTHER" id="PTHR48111">
    <property type="entry name" value="REGULATOR OF RPOS"/>
    <property type="match status" value="1"/>
</dbReference>
<name>A0A9X4H091_9FIRM</name>
<dbReference type="InterPro" id="IPR039420">
    <property type="entry name" value="WalR-like"/>
</dbReference>
<dbReference type="GO" id="GO:0032993">
    <property type="term" value="C:protein-DNA complex"/>
    <property type="evidence" value="ECO:0007669"/>
    <property type="project" value="TreeGrafter"/>
</dbReference>
<dbReference type="Proteomes" id="UP001154312">
    <property type="component" value="Unassembled WGS sequence"/>
</dbReference>
<feature type="modified residue" description="4-aspartylphosphate" evidence="8">
    <location>
        <position position="51"/>
    </location>
</feature>
<keyword evidence="3" id="KW-0902">Two-component regulatory system</keyword>
<keyword evidence="11" id="KW-1185">Reference proteome</keyword>
<dbReference type="GO" id="GO:0006355">
    <property type="term" value="P:regulation of DNA-templated transcription"/>
    <property type="evidence" value="ECO:0007669"/>
    <property type="project" value="TreeGrafter"/>
</dbReference>
<proteinExistence type="predicted"/>